<proteinExistence type="predicted"/>
<dbReference type="AlphaFoldDB" id="A0A6A6AMZ2"/>
<evidence type="ECO:0000313" key="3">
    <source>
        <dbReference type="Proteomes" id="UP000799771"/>
    </source>
</evidence>
<feature type="transmembrane region" description="Helical" evidence="1">
    <location>
        <begin position="117"/>
        <end position="136"/>
    </location>
</feature>
<keyword evidence="3" id="KW-1185">Reference proteome</keyword>
<name>A0A6A6AMZ2_9PLEO</name>
<feature type="transmembrane region" description="Helical" evidence="1">
    <location>
        <begin position="38"/>
        <end position="57"/>
    </location>
</feature>
<accession>A0A6A6AMZ2</accession>
<dbReference type="GeneID" id="54410608"/>
<dbReference type="EMBL" id="ML977501">
    <property type="protein sequence ID" value="KAF2131851.1"/>
    <property type="molecule type" value="Genomic_DNA"/>
</dbReference>
<keyword evidence="1" id="KW-1133">Transmembrane helix</keyword>
<sequence length="333" mass="37895">MSRRLSKIPTKARFATQCLQSLISVAVFQIQPSKDTNIAMRLLWIAILPITTAILHIMDDIVNGRFGKCTEACLPQSYAVPVSMMLVALGHLAMWAQSYFTVATTTIDRGIDAQRCALHFAMAFFILSECEFYRLYWMAHRRESHFNLSSLFDTISQANHDPDFEESRDCIFYHFTIPHPPRDGWMSRQGFKWWVKELLCTAIFYFVGMACLNYPVKRLANPDPEGDSFPLSSQFLENAVLVDRGMYGKCLDAGYTHTVHRFFSFRLRSDEIADSGLSTSRQIHASEAIGDSGLSDPPRENLSQLFDEHTVQAERELLLSRISWPVCPSGEVL</sequence>
<dbReference type="OrthoDB" id="3799424at2759"/>
<dbReference type="RefSeq" id="XP_033526238.1">
    <property type="nucleotide sequence ID" value="XM_033670176.1"/>
</dbReference>
<feature type="transmembrane region" description="Helical" evidence="1">
    <location>
        <begin position="78"/>
        <end position="97"/>
    </location>
</feature>
<evidence type="ECO:0000313" key="2">
    <source>
        <dbReference type="EMBL" id="KAF2131851.1"/>
    </source>
</evidence>
<gene>
    <name evidence="2" type="ORF">P153DRAFT_382744</name>
</gene>
<dbReference type="Proteomes" id="UP000799771">
    <property type="component" value="Unassembled WGS sequence"/>
</dbReference>
<protein>
    <submittedName>
        <fullName evidence="2">Uncharacterized protein</fullName>
    </submittedName>
</protein>
<organism evidence="2 3">
    <name type="scientific">Dothidotthia symphoricarpi CBS 119687</name>
    <dbReference type="NCBI Taxonomy" id="1392245"/>
    <lineage>
        <taxon>Eukaryota</taxon>
        <taxon>Fungi</taxon>
        <taxon>Dikarya</taxon>
        <taxon>Ascomycota</taxon>
        <taxon>Pezizomycotina</taxon>
        <taxon>Dothideomycetes</taxon>
        <taxon>Pleosporomycetidae</taxon>
        <taxon>Pleosporales</taxon>
        <taxon>Dothidotthiaceae</taxon>
        <taxon>Dothidotthia</taxon>
    </lineage>
</organism>
<evidence type="ECO:0000256" key="1">
    <source>
        <dbReference type="SAM" id="Phobius"/>
    </source>
</evidence>
<keyword evidence="1" id="KW-0812">Transmembrane</keyword>
<keyword evidence="1" id="KW-0472">Membrane</keyword>
<reference evidence="2" key="1">
    <citation type="journal article" date="2020" name="Stud. Mycol.">
        <title>101 Dothideomycetes genomes: a test case for predicting lifestyles and emergence of pathogens.</title>
        <authorList>
            <person name="Haridas S."/>
            <person name="Albert R."/>
            <person name="Binder M."/>
            <person name="Bloem J."/>
            <person name="Labutti K."/>
            <person name="Salamov A."/>
            <person name="Andreopoulos B."/>
            <person name="Baker S."/>
            <person name="Barry K."/>
            <person name="Bills G."/>
            <person name="Bluhm B."/>
            <person name="Cannon C."/>
            <person name="Castanera R."/>
            <person name="Culley D."/>
            <person name="Daum C."/>
            <person name="Ezra D."/>
            <person name="Gonzalez J."/>
            <person name="Henrissat B."/>
            <person name="Kuo A."/>
            <person name="Liang C."/>
            <person name="Lipzen A."/>
            <person name="Lutzoni F."/>
            <person name="Magnuson J."/>
            <person name="Mondo S."/>
            <person name="Nolan M."/>
            <person name="Ohm R."/>
            <person name="Pangilinan J."/>
            <person name="Park H.-J."/>
            <person name="Ramirez L."/>
            <person name="Alfaro M."/>
            <person name="Sun H."/>
            <person name="Tritt A."/>
            <person name="Yoshinaga Y."/>
            <person name="Zwiers L.-H."/>
            <person name="Turgeon B."/>
            <person name="Goodwin S."/>
            <person name="Spatafora J."/>
            <person name="Crous P."/>
            <person name="Grigoriev I."/>
        </authorList>
    </citation>
    <scope>NUCLEOTIDE SEQUENCE</scope>
    <source>
        <strain evidence="2">CBS 119687</strain>
    </source>
</reference>